<organism evidence="7 8">
    <name type="scientific">Favolaschia claudopus</name>
    <dbReference type="NCBI Taxonomy" id="2862362"/>
    <lineage>
        <taxon>Eukaryota</taxon>
        <taxon>Fungi</taxon>
        <taxon>Dikarya</taxon>
        <taxon>Basidiomycota</taxon>
        <taxon>Agaricomycotina</taxon>
        <taxon>Agaricomycetes</taxon>
        <taxon>Agaricomycetidae</taxon>
        <taxon>Agaricales</taxon>
        <taxon>Marasmiineae</taxon>
        <taxon>Mycenaceae</taxon>
        <taxon>Favolaschia</taxon>
    </lineage>
</organism>
<dbReference type="PANTHER" id="PTHR23501:SF102">
    <property type="entry name" value="DRUG TRANSPORTER, PUTATIVE (AFU_ORTHOLOGUE AFUA_3G08530)-RELATED"/>
    <property type="match status" value="1"/>
</dbReference>
<name>A0AAW0DH66_9AGAR</name>
<evidence type="ECO:0000256" key="3">
    <source>
        <dbReference type="ARBA" id="ARBA00022989"/>
    </source>
</evidence>
<dbReference type="EMBL" id="JAWWNJ010000008">
    <property type="protein sequence ID" value="KAK7050204.1"/>
    <property type="molecule type" value="Genomic_DNA"/>
</dbReference>
<comment type="caution">
    <text evidence="7">The sequence shown here is derived from an EMBL/GenBank/DDBJ whole genome shotgun (WGS) entry which is preliminary data.</text>
</comment>
<dbReference type="InterPro" id="IPR020846">
    <property type="entry name" value="MFS_dom"/>
</dbReference>
<dbReference type="Pfam" id="PF07690">
    <property type="entry name" value="MFS_1"/>
    <property type="match status" value="1"/>
</dbReference>
<feature type="transmembrane region" description="Helical" evidence="5">
    <location>
        <begin position="244"/>
        <end position="264"/>
    </location>
</feature>
<feature type="domain" description="Major facilitator superfamily (MFS) profile" evidence="6">
    <location>
        <begin position="26"/>
        <end position="510"/>
    </location>
</feature>
<proteinExistence type="predicted"/>
<feature type="transmembrane region" description="Helical" evidence="5">
    <location>
        <begin position="148"/>
        <end position="166"/>
    </location>
</feature>
<feature type="transmembrane region" description="Helical" evidence="5">
    <location>
        <begin position="219"/>
        <end position="238"/>
    </location>
</feature>
<feature type="transmembrane region" description="Helical" evidence="5">
    <location>
        <begin position="412"/>
        <end position="435"/>
    </location>
</feature>
<dbReference type="Gene3D" id="1.20.1250.20">
    <property type="entry name" value="MFS general substrate transporter like domains"/>
    <property type="match status" value="1"/>
</dbReference>
<dbReference type="PRINTS" id="PR01036">
    <property type="entry name" value="TCRTETB"/>
</dbReference>
<feature type="transmembrane region" description="Helical" evidence="5">
    <location>
        <begin position="285"/>
        <end position="305"/>
    </location>
</feature>
<dbReference type="GO" id="GO:0022857">
    <property type="term" value="F:transmembrane transporter activity"/>
    <property type="evidence" value="ECO:0007669"/>
    <property type="project" value="InterPro"/>
</dbReference>
<feature type="transmembrane region" description="Helical" evidence="5">
    <location>
        <begin position="115"/>
        <end position="136"/>
    </location>
</feature>
<dbReference type="InterPro" id="IPR036259">
    <property type="entry name" value="MFS_trans_sf"/>
</dbReference>
<dbReference type="Proteomes" id="UP001362999">
    <property type="component" value="Unassembled WGS sequence"/>
</dbReference>
<feature type="transmembrane region" description="Helical" evidence="5">
    <location>
        <begin position="325"/>
        <end position="343"/>
    </location>
</feature>
<dbReference type="PROSITE" id="PS50850">
    <property type="entry name" value="MFS"/>
    <property type="match status" value="1"/>
</dbReference>
<keyword evidence="2 5" id="KW-0812">Transmembrane</keyword>
<reference evidence="7 8" key="1">
    <citation type="journal article" date="2024" name="J Genomics">
        <title>Draft genome sequencing and assembly of Favolaschia claudopus CIRM-BRFM 2984 isolated from oak limbs.</title>
        <authorList>
            <person name="Navarro D."/>
            <person name="Drula E."/>
            <person name="Chaduli D."/>
            <person name="Cazenave R."/>
            <person name="Ahrendt S."/>
            <person name="Wang J."/>
            <person name="Lipzen A."/>
            <person name="Daum C."/>
            <person name="Barry K."/>
            <person name="Grigoriev I.V."/>
            <person name="Favel A."/>
            <person name="Rosso M.N."/>
            <person name="Martin F."/>
        </authorList>
    </citation>
    <scope>NUCLEOTIDE SEQUENCE [LARGE SCALE GENOMIC DNA]</scope>
    <source>
        <strain evidence="7 8">CIRM-BRFM 2984</strain>
    </source>
</reference>
<evidence type="ECO:0000256" key="4">
    <source>
        <dbReference type="ARBA" id="ARBA00023136"/>
    </source>
</evidence>
<dbReference type="AlphaFoldDB" id="A0AAW0DH66"/>
<feature type="transmembrane region" description="Helical" evidence="5">
    <location>
        <begin position="90"/>
        <end position="109"/>
    </location>
</feature>
<dbReference type="PANTHER" id="PTHR23501">
    <property type="entry name" value="MAJOR FACILITATOR SUPERFAMILY"/>
    <property type="match status" value="1"/>
</dbReference>
<keyword evidence="4 5" id="KW-0472">Membrane</keyword>
<dbReference type="GO" id="GO:0005886">
    <property type="term" value="C:plasma membrane"/>
    <property type="evidence" value="ECO:0007669"/>
    <property type="project" value="TreeGrafter"/>
</dbReference>
<feature type="transmembrane region" description="Helical" evidence="5">
    <location>
        <begin position="379"/>
        <end position="400"/>
    </location>
</feature>
<dbReference type="SUPFAM" id="SSF103473">
    <property type="entry name" value="MFS general substrate transporter"/>
    <property type="match status" value="1"/>
</dbReference>
<feature type="transmembrane region" description="Helical" evidence="5">
    <location>
        <begin position="486"/>
        <end position="504"/>
    </location>
</feature>
<comment type="subcellular location">
    <subcellularLocation>
        <location evidence="1">Membrane</location>
        <topology evidence="1">Multi-pass membrane protein</topology>
    </subcellularLocation>
</comment>
<evidence type="ECO:0000313" key="7">
    <source>
        <dbReference type="EMBL" id="KAK7050204.1"/>
    </source>
</evidence>
<evidence type="ECO:0000313" key="8">
    <source>
        <dbReference type="Proteomes" id="UP001362999"/>
    </source>
</evidence>
<evidence type="ECO:0000259" key="6">
    <source>
        <dbReference type="PROSITE" id="PS50850"/>
    </source>
</evidence>
<feature type="transmembrane region" description="Helical" evidence="5">
    <location>
        <begin position="59"/>
        <end position="78"/>
    </location>
</feature>
<feature type="transmembrane region" description="Helical" evidence="5">
    <location>
        <begin position="178"/>
        <end position="198"/>
    </location>
</feature>
<dbReference type="InterPro" id="IPR011701">
    <property type="entry name" value="MFS"/>
</dbReference>
<sequence>MSAKPLTPAIVPDNTEHPRDLRFWLVFLALFVCGFITALEMGVISASLPTIVDDLQGTQFIWVGSAYALAATALIPFSGGLAQLFGRRPVLLASVILFAVGSVVCGAAKNLNMLIAGRTIQGLGGGGMISLSQIVLADLVPLRDRGSFNGLITIAYALGCGISPVVGGKLAAIGQWRWIFYLNVPICGVAAALVSVFLRLRTPAGTLGEKLRRIDYIGNILVIGATTSTVLALSWGGIQFSWNSANILAPLIIGLLGLGLFLVYEARFASNPMVPLEIISTRTGLSGYAQTFFNSMILITVIYYIEAYFQACYNVSPTAAGVDGLGMGLVASPFGFFAGIVIQKTHSYRVPLWIGWIFVTVGSALLSTLNADSPRAASIGYLVITSVGMGIVILGSYFPVLAPVSVTKNAHALSFLVFLRNFSGVWGVTIGGTVLQNQLRKKLPAEFVAQFPGGVEIAYAAIPVIGTLEEPLRTQVRNAFADSFKAVWWVTTGIAGLGLLFSLAMKHYPLHTAVDKDWGFEEAELSKANQLESNLHAKTNSNESVGQNEL</sequence>
<protein>
    <submittedName>
        <fullName evidence="7">Iron permease</fullName>
    </submittedName>
</protein>
<feature type="transmembrane region" description="Helical" evidence="5">
    <location>
        <begin position="350"/>
        <end position="367"/>
    </location>
</feature>
<keyword evidence="8" id="KW-1185">Reference proteome</keyword>
<feature type="transmembrane region" description="Helical" evidence="5">
    <location>
        <begin position="21"/>
        <end position="39"/>
    </location>
</feature>
<keyword evidence="3 5" id="KW-1133">Transmembrane helix</keyword>
<evidence type="ECO:0000256" key="5">
    <source>
        <dbReference type="SAM" id="Phobius"/>
    </source>
</evidence>
<accession>A0AAW0DH66</accession>
<evidence type="ECO:0000256" key="2">
    <source>
        <dbReference type="ARBA" id="ARBA00022692"/>
    </source>
</evidence>
<evidence type="ECO:0000256" key="1">
    <source>
        <dbReference type="ARBA" id="ARBA00004141"/>
    </source>
</evidence>
<gene>
    <name evidence="7" type="ORF">R3P38DRAFT_3173312</name>
</gene>